<evidence type="ECO:0000259" key="3">
    <source>
        <dbReference type="PROSITE" id="PS50089"/>
    </source>
</evidence>
<name>A0AAV1RN53_9ROSI</name>
<feature type="domain" description="RING-type" evidence="3">
    <location>
        <begin position="182"/>
        <end position="226"/>
    </location>
</feature>
<dbReference type="Gene3D" id="3.30.40.10">
    <property type="entry name" value="Zinc/RING finger domain, C3HC4 (zinc finger)"/>
    <property type="match status" value="1"/>
</dbReference>
<comment type="caution">
    <text evidence="4">The sequence shown here is derived from an EMBL/GenBank/DDBJ whole genome shotgun (WGS) entry which is preliminary data.</text>
</comment>
<dbReference type="GO" id="GO:0061630">
    <property type="term" value="F:ubiquitin protein ligase activity"/>
    <property type="evidence" value="ECO:0007669"/>
    <property type="project" value="TreeGrafter"/>
</dbReference>
<dbReference type="InterPro" id="IPR051826">
    <property type="entry name" value="E3_ubiquitin-ligase_domain"/>
</dbReference>
<dbReference type="PANTHER" id="PTHR22765">
    <property type="entry name" value="RING FINGER AND PROTEASE ASSOCIATED DOMAIN-CONTAINING"/>
    <property type="match status" value="1"/>
</dbReference>
<protein>
    <recommendedName>
        <fullName evidence="3">RING-type domain-containing protein</fullName>
    </recommendedName>
</protein>
<organism evidence="4 5">
    <name type="scientific">Dovyalis caffra</name>
    <dbReference type="NCBI Taxonomy" id="77055"/>
    <lineage>
        <taxon>Eukaryota</taxon>
        <taxon>Viridiplantae</taxon>
        <taxon>Streptophyta</taxon>
        <taxon>Embryophyta</taxon>
        <taxon>Tracheophyta</taxon>
        <taxon>Spermatophyta</taxon>
        <taxon>Magnoliopsida</taxon>
        <taxon>eudicotyledons</taxon>
        <taxon>Gunneridae</taxon>
        <taxon>Pentapetalae</taxon>
        <taxon>rosids</taxon>
        <taxon>fabids</taxon>
        <taxon>Malpighiales</taxon>
        <taxon>Salicaceae</taxon>
        <taxon>Flacourtieae</taxon>
        <taxon>Dovyalis</taxon>
    </lineage>
</organism>
<dbReference type="GO" id="GO:0006511">
    <property type="term" value="P:ubiquitin-dependent protein catabolic process"/>
    <property type="evidence" value="ECO:0007669"/>
    <property type="project" value="TreeGrafter"/>
</dbReference>
<dbReference type="SUPFAM" id="SSF57850">
    <property type="entry name" value="RING/U-box"/>
    <property type="match status" value="1"/>
</dbReference>
<keyword evidence="5" id="KW-1185">Reference proteome</keyword>
<dbReference type="EMBL" id="CAWUPB010001111">
    <property type="protein sequence ID" value="CAK7338145.1"/>
    <property type="molecule type" value="Genomic_DNA"/>
</dbReference>
<accession>A0AAV1RN53</accession>
<evidence type="ECO:0000313" key="4">
    <source>
        <dbReference type="EMBL" id="CAK7338145.1"/>
    </source>
</evidence>
<dbReference type="Proteomes" id="UP001314170">
    <property type="component" value="Unassembled WGS sequence"/>
</dbReference>
<keyword evidence="1" id="KW-0863">Zinc-finger</keyword>
<feature type="compositionally biased region" description="Polar residues" evidence="2">
    <location>
        <begin position="283"/>
        <end position="294"/>
    </location>
</feature>
<dbReference type="Pfam" id="PF13639">
    <property type="entry name" value="zf-RING_2"/>
    <property type="match status" value="1"/>
</dbReference>
<evidence type="ECO:0000256" key="1">
    <source>
        <dbReference type="PROSITE-ProRule" id="PRU00175"/>
    </source>
</evidence>
<dbReference type="InterPro" id="IPR013083">
    <property type="entry name" value="Znf_RING/FYVE/PHD"/>
</dbReference>
<gene>
    <name evidence="4" type="ORF">DCAF_LOCUS13187</name>
</gene>
<proteinExistence type="predicted"/>
<dbReference type="PROSITE" id="PS50089">
    <property type="entry name" value="ZF_RING_2"/>
    <property type="match status" value="1"/>
</dbReference>
<keyword evidence="1" id="KW-0479">Metal-binding</keyword>
<sequence>MASSSSSCVIEEAQAPKIRVFKWNEKLRKDCHLQFVDKGLFLSTIKTLEISDYLTWCFRFQRDALITPSNSLITVFVAEISRTTTVENADETASSLFPPPWVYPSPLDDDLRNMDVDCDPSWYYDKHCVDSKEFNGCVHDIFPVKPIAVDQPIGLVQVLPETALQILHPLEDDGRREMLDDCPICLEDFSSSAAADVILKTPCSHIFHDKCIRQWLSKSHSWTRPVRLGLEDRKRRKEEMDPSFIMSIHPFYITSQTSLSSLQTNPSTLLSFVTSRQIIPTSQRSNQGQITSIPKSPDELVVKPFGPLPQDLRSARASSSSQG</sequence>
<evidence type="ECO:0000256" key="2">
    <source>
        <dbReference type="SAM" id="MobiDB-lite"/>
    </source>
</evidence>
<dbReference type="AlphaFoldDB" id="A0AAV1RN53"/>
<feature type="region of interest" description="Disordered" evidence="2">
    <location>
        <begin position="283"/>
        <end position="323"/>
    </location>
</feature>
<dbReference type="InterPro" id="IPR001841">
    <property type="entry name" value="Znf_RING"/>
</dbReference>
<evidence type="ECO:0000313" key="5">
    <source>
        <dbReference type="Proteomes" id="UP001314170"/>
    </source>
</evidence>
<dbReference type="GO" id="GO:0008270">
    <property type="term" value="F:zinc ion binding"/>
    <property type="evidence" value="ECO:0007669"/>
    <property type="project" value="UniProtKB-KW"/>
</dbReference>
<reference evidence="4 5" key="1">
    <citation type="submission" date="2024-01" db="EMBL/GenBank/DDBJ databases">
        <authorList>
            <person name="Waweru B."/>
        </authorList>
    </citation>
    <scope>NUCLEOTIDE SEQUENCE [LARGE SCALE GENOMIC DNA]</scope>
</reference>
<dbReference type="PANTHER" id="PTHR22765:SF434">
    <property type="entry name" value="GB|AAD18119.1-RELATED"/>
    <property type="match status" value="1"/>
</dbReference>
<keyword evidence="1" id="KW-0862">Zinc</keyword>